<organism evidence="3 4">
    <name type="scientific">Piscinibacter gummiphilus</name>
    <dbReference type="NCBI Taxonomy" id="946333"/>
    <lineage>
        <taxon>Bacteria</taxon>
        <taxon>Pseudomonadati</taxon>
        <taxon>Pseudomonadota</taxon>
        <taxon>Betaproteobacteria</taxon>
        <taxon>Burkholderiales</taxon>
        <taxon>Sphaerotilaceae</taxon>
        <taxon>Piscinibacter</taxon>
    </lineage>
</organism>
<dbReference type="PROSITE" id="PS50887">
    <property type="entry name" value="GGDEF"/>
    <property type="match status" value="1"/>
</dbReference>
<dbReference type="EC" id="2.7.7.65" evidence="1"/>
<evidence type="ECO:0000313" key="3">
    <source>
        <dbReference type="EMBL" id="ARN19668.1"/>
    </source>
</evidence>
<dbReference type="Proteomes" id="UP000193427">
    <property type="component" value="Chromosome"/>
</dbReference>
<dbReference type="RefSeq" id="WP_085749929.1">
    <property type="nucleotide sequence ID" value="NZ_BSPR01000008.1"/>
</dbReference>
<accession>A0A1W6L6A7</accession>
<proteinExistence type="predicted"/>
<reference evidence="3 4" key="1">
    <citation type="submission" date="2016-04" db="EMBL/GenBank/DDBJ databases">
        <title>Complete genome sequence of natural rubber-degrading, novel Gram-negative bacterium, Rhizobacter gummiphilus strain NS21.</title>
        <authorList>
            <person name="Tabata M."/>
            <person name="Kasai D."/>
            <person name="Fukuda M."/>
        </authorList>
    </citation>
    <scope>NUCLEOTIDE SEQUENCE [LARGE SCALE GENOMIC DNA]</scope>
    <source>
        <strain evidence="3 4">NS21</strain>
    </source>
</reference>
<dbReference type="Pfam" id="PF00990">
    <property type="entry name" value="GGDEF"/>
    <property type="match status" value="1"/>
</dbReference>
<dbReference type="Gene3D" id="3.30.70.270">
    <property type="match status" value="1"/>
</dbReference>
<keyword evidence="4" id="KW-1185">Reference proteome</keyword>
<dbReference type="InterPro" id="IPR029787">
    <property type="entry name" value="Nucleotide_cyclase"/>
</dbReference>
<dbReference type="SMART" id="SM00267">
    <property type="entry name" value="GGDEF"/>
    <property type="match status" value="1"/>
</dbReference>
<dbReference type="EMBL" id="CP015118">
    <property type="protein sequence ID" value="ARN19668.1"/>
    <property type="molecule type" value="Genomic_DNA"/>
</dbReference>
<dbReference type="PANTHER" id="PTHR45138">
    <property type="entry name" value="REGULATORY COMPONENTS OF SENSORY TRANSDUCTION SYSTEM"/>
    <property type="match status" value="1"/>
</dbReference>
<dbReference type="GO" id="GO:0043709">
    <property type="term" value="P:cell adhesion involved in single-species biofilm formation"/>
    <property type="evidence" value="ECO:0007669"/>
    <property type="project" value="TreeGrafter"/>
</dbReference>
<name>A0A1W6L6A7_9BURK</name>
<comment type="catalytic activity">
    <reaction evidence="2">
        <text>2 GTP = 3',3'-c-di-GMP + 2 diphosphate</text>
        <dbReference type="Rhea" id="RHEA:24898"/>
        <dbReference type="ChEBI" id="CHEBI:33019"/>
        <dbReference type="ChEBI" id="CHEBI:37565"/>
        <dbReference type="ChEBI" id="CHEBI:58805"/>
        <dbReference type="EC" id="2.7.7.65"/>
    </reaction>
</comment>
<dbReference type="STRING" id="946333.A4W93_06930"/>
<sequence length="245" mass="26572">MSPDLTPSPDLFDAETRVLSAARATFDDPHAGLAEHREALGGLLAGYERLLRETRRLIGRSDREELEMNRLNQRLHELAGELEYRATHDSLTGVLNRAAVIEHARTLLGTSGMALVVLDIDHFKRINDSFGHPVGDQVIRGVVACLQPLVPPAARIGRVGGEEFTVLLPGRSIDVAETLAEQMRAAIAAHDFHLPDRSAVTASFGVGALAKGSSFDVAYRCADEALYAAKRGGRNRVMCADHVYG</sequence>
<dbReference type="InterPro" id="IPR043128">
    <property type="entry name" value="Rev_trsase/Diguanyl_cyclase"/>
</dbReference>
<dbReference type="CDD" id="cd01949">
    <property type="entry name" value="GGDEF"/>
    <property type="match status" value="1"/>
</dbReference>
<protein>
    <recommendedName>
        <fullName evidence="1">diguanylate cyclase</fullName>
        <ecNumber evidence="1">2.7.7.65</ecNumber>
    </recommendedName>
</protein>
<dbReference type="AlphaFoldDB" id="A0A1W6L6A7"/>
<dbReference type="SUPFAM" id="SSF55073">
    <property type="entry name" value="Nucleotide cyclase"/>
    <property type="match status" value="1"/>
</dbReference>
<evidence type="ECO:0000256" key="1">
    <source>
        <dbReference type="ARBA" id="ARBA00012528"/>
    </source>
</evidence>
<dbReference type="InterPro" id="IPR050469">
    <property type="entry name" value="Diguanylate_Cyclase"/>
</dbReference>
<dbReference type="NCBIfam" id="TIGR00254">
    <property type="entry name" value="GGDEF"/>
    <property type="match status" value="1"/>
</dbReference>
<dbReference type="InterPro" id="IPR000160">
    <property type="entry name" value="GGDEF_dom"/>
</dbReference>
<dbReference type="GO" id="GO:0052621">
    <property type="term" value="F:diguanylate cyclase activity"/>
    <property type="evidence" value="ECO:0007669"/>
    <property type="project" value="UniProtKB-EC"/>
</dbReference>
<dbReference type="GO" id="GO:1902201">
    <property type="term" value="P:negative regulation of bacterial-type flagellum-dependent cell motility"/>
    <property type="evidence" value="ECO:0007669"/>
    <property type="project" value="TreeGrafter"/>
</dbReference>
<dbReference type="KEGG" id="rgu:A4W93_06930"/>
<evidence type="ECO:0000256" key="2">
    <source>
        <dbReference type="ARBA" id="ARBA00034247"/>
    </source>
</evidence>
<evidence type="ECO:0000313" key="4">
    <source>
        <dbReference type="Proteomes" id="UP000193427"/>
    </source>
</evidence>
<gene>
    <name evidence="3" type="ORF">A4W93_06930</name>
</gene>
<dbReference type="OrthoDB" id="9813903at2"/>
<dbReference type="PANTHER" id="PTHR45138:SF9">
    <property type="entry name" value="DIGUANYLATE CYCLASE DGCM-RELATED"/>
    <property type="match status" value="1"/>
</dbReference>
<dbReference type="FunFam" id="3.30.70.270:FF:000001">
    <property type="entry name" value="Diguanylate cyclase domain protein"/>
    <property type="match status" value="1"/>
</dbReference>
<dbReference type="GO" id="GO:0005886">
    <property type="term" value="C:plasma membrane"/>
    <property type="evidence" value="ECO:0007669"/>
    <property type="project" value="TreeGrafter"/>
</dbReference>